<protein>
    <recommendedName>
        <fullName evidence="4">Tryptophan synthase beta chain-like PALP domain-containing protein</fullName>
    </recommendedName>
</protein>
<dbReference type="EMBL" id="UINC01008478">
    <property type="protein sequence ID" value="SVA38149.1"/>
    <property type="molecule type" value="Genomic_DNA"/>
</dbReference>
<keyword evidence="3" id="KW-0456">Lyase</keyword>
<evidence type="ECO:0000256" key="1">
    <source>
        <dbReference type="ARBA" id="ARBA00001933"/>
    </source>
</evidence>
<evidence type="ECO:0000259" key="4">
    <source>
        <dbReference type="Pfam" id="PF00291"/>
    </source>
</evidence>
<dbReference type="Pfam" id="PF00291">
    <property type="entry name" value="PALP"/>
    <property type="match status" value="1"/>
</dbReference>
<dbReference type="GO" id="GO:0004794">
    <property type="term" value="F:threonine deaminase activity"/>
    <property type="evidence" value="ECO:0007669"/>
    <property type="project" value="TreeGrafter"/>
</dbReference>
<dbReference type="PANTHER" id="PTHR48078">
    <property type="entry name" value="THREONINE DEHYDRATASE, MITOCHONDRIAL-RELATED"/>
    <property type="match status" value="1"/>
</dbReference>
<dbReference type="SUPFAM" id="SSF53686">
    <property type="entry name" value="Tryptophan synthase beta subunit-like PLP-dependent enzymes"/>
    <property type="match status" value="1"/>
</dbReference>
<dbReference type="InterPro" id="IPR000634">
    <property type="entry name" value="Ser/Thr_deHydtase_PyrdxlP-BS"/>
</dbReference>
<dbReference type="GO" id="GO:0006565">
    <property type="term" value="P:L-serine catabolic process"/>
    <property type="evidence" value="ECO:0007669"/>
    <property type="project" value="TreeGrafter"/>
</dbReference>
<name>A0A381VCQ4_9ZZZZ</name>
<gene>
    <name evidence="5" type="ORF">METZ01_LOCUS91003</name>
</gene>
<dbReference type="GO" id="GO:0003941">
    <property type="term" value="F:L-serine ammonia-lyase activity"/>
    <property type="evidence" value="ECO:0007669"/>
    <property type="project" value="TreeGrafter"/>
</dbReference>
<sequence length="324" mass="34762">MQLRPSIEQTLSSVNIISLYLSQTPLKFENSISAIVGTDTYVKHEYKSPVNSFKARGALTLVHHLKNSGKVIKVITASTGNHGSAMAFACKKFDMPITVVVPEGADRSKVELIKTFGADLQILGQDLDESKDIIQKMDLPDDCLFIEDGAVAEIVAGTSTIGYEITKQQREVLDIVFVPLGNGSLIGGIGSVLKHESPDTRIIGVQSDLAPCMSYSFQQKASVNTESCDTFAGGIAVRVAIPEAVDLMLEVVDDVILVSDEELKESMALFLKAIDVLIEGAGAAALAGALKMKKELNNKSVCLIASGSNVDKDLRQDIITNYAN</sequence>
<keyword evidence="2" id="KW-0663">Pyridoxal phosphate</keyword>
<dbReference type="GO" id="GO:0030170">
    <property type="term" value="F:pyridoxal phosphate binding"/>
    <property type="evidence" value="ECO:0007669"/>
    <property type="project" value="InterPro"/>
</dbReference>
<proteinExistence type="predicted"/>
<dbReference type="GO" id="GO:0009097">
    <property type="term" value="P:isoleucine biosynthetic process"/>
    <property type="evidence" value="ECO:0007669"/>
    <property type="project" value="TreeGrafter"/>
</dbReference>
<feature type="domain" description="Tryptophan synthase beta chain-like PALP" evidence="4">
    <location>
        <begin position="17"/>
        <end position="307"/>
    </location>
</feature>
<organism evidence="5">
    <name type="scientific">marine metagenome</name>
    <dbReference type="NCBI Taxonomy" id="408172"/>
    <lineage>
        <taxon>unclassified sequences</taxon>
        <taxon>metagenomes</taxon>
        <taxon>ecological metagenomes</taxon>
    </lineage>
</organism>
<dbReference type="InterPro" id="IPR001926">
    <property type="entry name" value="TrpB-like_PALP"/>
</dbReference>
<comment type="cofactor">
    <cofactor evidence="1">
        <name>pyridoxal 5'-phosphate</name>
        <dbReference type="ChEBI" id="CHEBI:597326"/>
    </cofactor>
</comment>
<dbReference type="AlphaFoldDB" id="A0A381VCQ4"/>
<reference evidence="5" key="1">
    <citation type="submission" date="2018-05" db="EMBL/GenBank/DDBJ databases">
        <authorList>
            <person name="Lanie J.A."/>
            <person name="Ng W.-L."/>
            <person name="Kazmierczak K.M."/>
            <person name="Andrzejewski T.M."/>
            <person name="Davidsen T.M."/>
            <person name="Wayne K.J."/>
            <person name="Tettelin H."/>
            <person name="Glass J.I."/>
            <person name="Rusch D."/>
            <person name="Podicherti R."/>
            <person name="Tsui H.-C.T."/>
            <person name="Winkler M.E."/>
        </authorList>
    </citation>
    <scope>NUCLEOTIDE SEQUENCE</scope>
</reference>
<accession>A0A381VCQ4</accession>
<evidence type="ECO:0000256" key="3">
    <source>
        <dbReference type="ARBA" id="ARBA00023239"/>
    </source>
</evidence>
<dbReference type="InterPro" id="IPR050147">
    <property type="entry name" value="Ser/Thr_Dehydratase"/>
</dbReference>
<dbReference type="InterPro" id="IPR036052">
    <property type="entry name" value="TrpB-like_PALP_sf"/>
</dbReference>
<dbReference type="Gene3D" id="3.40.50.1100">
    <property type="match status" value="2"/>
</dbReference>
<dbReference type="PANTHER" id="PTHR48078:SF7">
    <property type="entry name" value="BLL6502 PROTEIN"/>
    <property type="match status" value="1"/>
</dbReference>
<evidence type="ECO:0000256" key="2">
    <source>
        <dbReference type="ARBA" id="ARBA00022898"/>
    </source>
</evidence>
<dbReference type="GO" id="GO:0006567">
    <property type="term" value="P:L-threonine catabolic process"/>
    <property type="evidence" value="ECO:0007669"/>
    <property type="project" value="TreeGrafter"/>
</dbReference>
<evidence type="ECO:0000313" key="5">
    <source>
        <dbReference type="EMBL" id="SVA38149.1"/>
    </source>
</evidence>
<dbReference type="PROSITE" id="PS00165">
    <property type="entry name" value="DEHYDRATASE_SER_THR"/>
    <property type="match status" value="1"/>
</dbReference>